<evidence type="ECO:0000313" key="4">
    <source>
        <dbReference type="Proteomes" id="UP001596101"/>
    </source>
</evidence>
<dbReference type="EMBL" id="JBHSMR010000008">
    <property type="protein sequence ID" value="MFC5477658.1"/>
    <property type="molecule type" value="Genomic_DNA"/>
</dbReference>
<protein>
    <submittedName>
        <fullName evidence="3">PEP_CTERM-anchored TLD domain-containing protein</fullName>
    </submittedName>
</protein>
<dbReference type="Pfam" id="PF07534">
    <property type="entry name" value="TLD"/>
    <property type="match status" value="1"/>
</dbReference>
<organism evidence="3 4">
    <name type="scientific">Massilia suwonensis</name>
    <dbReference type="NCBI Taxonomy" id="648895"/>
    <lineage>
        <taxon>Bacteria</taxon>
        <taxon>Pseudomonadati</taxon>
        <taxon>Pseudomonadota</taxon>
        <taxon>Betaproteobacteria</taxon>
        <taxon>Burkholderiales</taxon>
        <taxon>Oxalobacteraceae</taxon>
        <taxon>Telluria group</taxon>
        <taxon>Massilia</taxon>
    </lineage>
</organism>
<dbReference type="RefSeq" id="WP_379752295.1">
    <property type="nucleotide sequence ID" value="NZ_JBHSMR010000008.1"/>
</dbReference>
<dbReference type="NCBIfam" id="TIGR02595">
    <property type="entry name" value="PEP_CTERM"/>
    <property type="match status" value="1"/>
</dbReference>
<sequence>MFKIITASLVAALTFGAGSAHAGVINGGSALLNKANVEQLGGWLGQGVDLTKVYAKSAGSTSYDFHNAVDGKGPTFVVMQATNQHTGVTGLIGGYNPQSWDSYSGYKPSYDVASRPAFLFNLDSDTVFRQRTDSTTYSYYDWWSGTYYSYTQDNGLYQTYNYGGYGPTFGNGHDLYVDQNLSYGYSNLYAYASSTSTDLLGNNYGYTGMTISGFEVFTFAPERNDVPEPGSLALFAIALAGVAAASRKRAS</sequence>
<dbReference type="Pfam" id="PF07589">
    <property type="entry name" value="PEP-CTERM"/>
    <property type="match status" value="1"/>
</dbReference>
<evidence type="ECO:0000259" key="2">
    <source>
        <dbReference type="PROSITE" id="PS51886"/>
    </source>
</evidence>
<proteinExistence type="predicted"/>
<dbReference type="InterPro" id="IPR006571">
    <property type="entry name" value="TLDc_dom"/>
</dbReference>
<name>A0ABW0MHF2_9BURK</name>
<dbReference type="Proteomes" id="UP001596101">
    <property type="component" value="Unassembled WGS sequence"/>
</dbReference>
<gene>
    <name evidence="3" type="ORF">ACFPQ5_05630</name>
</gene>
<reference evidence="4" key="1">
    <citation type="journal article" date="2019" name="Int. J. Syst. Evol. Microbiol.">
        <title>The Global Catalogue of Microorganisms (GCM) 10K type strain sequencing project: providing services to taxonomists for standard genome sequencing and annotation.</title>
        <authorList>
            <consortium name="The Broad Institute Genomics Platform"/>
            <consortium name="The Broad Institute Genome Sequencing Center for Infectious Disease"/>
            <person name="Wu L."/>
            <person name="Ma J."/>
        </authorList>
    </citation>
    <scope>NUCLEOTIDE SEQUENCE [LARGE SCALE GENOMIC DNA]</scope>
    <source>
        <strain evidence="4">CCUG 43111</strain>
    </source>
</reference>
<evidence type="ECO:0000256" key="1">
    <source>
        <dbReference type="SAM" id="SignalP"/>
    </source>
</evidence>
<feature type="signal peptide" evidence="1">
    <location>
        <begin position="1"/>
        <end position="22"/>
    </location>
</feature>
<feature type="domain" description="TLDc" evidence="2">
    <location>
        <begin position="23"/>
        <end position="220"/>
    </location>
</feature>
<feature type="chain" id="PRO_5045298944" evidence="1">
    <location>
        <begin position="23"/>
        <end position="251"/>
    </location>
</feature>
<dbReference type="NCBIfam" id="NF038124">
    <property type="entry name" value="PEP_CTERM_TLD_A"/>
    <property type="match status" value="1"/>
</dbReference>
<keyword evidence="1" id="KW-0732">Signal</keyword>
<dbReference type="PROSITE" id="PS51886">
    <property type="entry name" value="TLDC"/>
    <property type="match status" value="1"/>
</dbReference>
<dbReference type="InterPro" id="IPR013424">
    <property type="entry name" value="Ice-binding_C"/>
</dbReference>
<evidence type="ECO:0000313" key="3">
    <source>
        <dbReference type="EMBL" id="MFC5477658.1"/>
    </source>
</evidence>
<accession>A0ABW0MHF2</accession>
<comment type="caution">
    <text evidence="3">The sequence shown here is derived from an EMBL/GenBank/DDBJ whole genome shotgun (WGS) entry which is preliminary data.</text>
</comment>
<keyword evidence="4" id="KW-1185">Reference proteome</keyword>